<dbReference type="EMBL" id="KZ998731">
    <property type="protein sequence ID" value="RKO85802.1"/>
    <property type="molecule type" value="Genomic_DNA"/>
</dbReference>
<organism evidence="1 2">
    <name type="scientific">Blyttiomyces helicus</name>
    <dbReference type="NCBI Taxonomy" id="388810"/>
    <lineage>
        <taxon>Eukaryota</taxon>
        <taxon>Fungi</taxon>
        <taxon>Fungi incertae sedis</taxon>
        <taxon>Chytridiomycota</taxon>
        <taxon>Chytridiomycota incertae sedis</taxon>
        <taxon>Chytridiomycetes</taxon>
        <taxon>Chytridiomycetes incertae sedis</taxon>
        <taxon>Blyttiomyces</taxon>
    </lineage>
</organism>
<name>A0A4P9W255_9FUNG</name>
<reference evidence="2" key="1">
    <citation type="journal article" date="2018" name="Nat. Microbiol.">
        <title>Leveraging single-cell genomics to expand the fungal tree of life.</title>
        <authorList>
            <person name="Ahrendt S.R."/>
            <person name="Quandt C.A."/>
            <person name="Ciobanu D."/>
            <person name="Clum A."/>
            <person name="Salamov A."/>
            <person name="Andreopoulos B."/>
            <person name="Cheng J.F."/>
            <person name="Woyke T."/>
            <person name="Pelin A."/>
            <person name="Henrissat B."/>
            <person name="Reynolds N.K."/>
            <person name="Benny G.L."/>
            <person name="Smith M.E."/>
            <person name="James T.Y."/>
            <person name="Grigoriev I.V."/>
        </authorList>
    </citation>
    <scope>NUCLEOTIDE SEQUENCE [LARGE SCALE GENOMIC DNA]</scope>
</reference>
<sequence length="220" mass="24653">MEMKTIVAIRGASIREFRPEQTHSDAVVRYIQDPPPRHDATTDPVLCAADSRRAMTKLPPPAPLLTQATPQTTLSIPQRRVQIFEPEDIEDFPLALDGDKAVRARIVEPVRDEVMVFLRSTEEGGFVQIAWIWMETGGEQGCKGRGLSASNSALFSIYRRNKNLPRPTKNRAAQDRKGRYNYIYLAVDRNRGLQECGEGLYSPLIGSREEGGGVLNMKRS</sequence>
<evidence type="ECO:0000313" key="2">
    <source>
        <dbReference type="Proteomes" id="UP000269721"/>
    </source>
</evidence>
<accession>A0A4P9W255</accession>
<protein>
    <submittedName>
        <fullName evidence="1">Uncharacterized protein</fullName>
    </submittedName>
</protein>
<gene>
    <name evidence="1" type="ORF">BDK51DRAFT_32135</name>
</gene>
<dbReference type="Proteomes" id="UP000269721">
    <property type="component" value="Unassembled WGS sequence"/>
</dbReference>
<evidence type="ECO:0000313" key="1">
    <source>
        <dbReference type="EMBL" id="RKO85802.1"/>
    </source>
</evidence>
<dbReference type="AlphaFoldDB" id="A0A4P9W255"/>
<keyword evidence="2" id="KW-1185">Reference proteome</keyword>
<proteinExistence type="predicted"/>